<dbReference type="Proteomes" id="UP000184550">
    <property type="component" value="Unassembled WGS sequence"/>
</dbReference>
<dbReference type="Pfam" id="PF07589">
    <property type="entry name" value="PEP-CTERM"/>
    <property type="match status" value="1"/>
</dbReference>
<proteinExistence type="predicted"/>
<dbReference type="EMBL" id="CZCU02000130">
    <property type="protein sequence ID" value="VXD17000.1"/>
    <property type="molecule type" value="Genomic_DNA"/>
</dbReference>
<feature type="signal peptide" evidence="1">
    <location>
        <begin position="1"/>
        <end position="29"/>
    </location>
</feature>
<dbReference type="NCBIfam" id="TIGR02595">
    <property type="entry name" value="PEP_CTERM"/>
    <property type="match status" value="1"/>
</dbReference>
<evidence type="ECO:0000256" key="1">
    <source>
        <dbReference type="SAM" id="SignalP"/>
    </source>
</evidence>
<keyword evidence="1" id="KW-0732">Signal</keyword>
<sequence length="227" mass="23453">MKTPLSKIIGSTILATGVALSFIAAPAQAVKISGGGGGDDTGGVLSQCSTSDISLGGVLGDLVDATACKGAFGENDTGKQGTLLGKLDAGLFATEFDNNEEVSWSLLAKSDETNNLFDAKENFNTGDWSFKQALSTDTFVLSLKSSTGYSAYLFKDYDWTKGLTGIFNTIGVSTNKGQGQALSHASLFAANVTTVTPPPVEVPEPATLVGLGLAFGGMLASRRRQSH</sequence>
<evidence type="ECO:0000259" key="2">
    <source>
        <dbReference type="Pfam" id="PF07589"/>
    </source>
</evidence>
<feature type="chain" id="PRO_5030934236" description="Ice-binding protein C-terminal domain-containing protein" evidence="1">
    <location>
        <begin position="30"/>
        <end position="227"/>
    </location>
</feature>
<dbReference type="InterPro" id="IPR013424">
    <property type="entry name" value="Ice-binding_C"/>
</dbReference>
<name>A0A7Z9BLQ7_9CYAN</name>
<gene>
    <name evidence="3" type="ORF">PL8927_550168</name>
</gene>
<keyword evidence="4" id="KW-1185">Reference proteome</keyword>
<organism evidence="3 4">
    <name type="scientific">Planktothrix serta PCC 8927</name>
    <dbReference type="NCBI Taxonomy" id="671068"/>
    <lineage>
        <taxon>Bacteria</taxon>
        <taxon>Bacillati</taxon>
        <taxon>Cyanobacteriota</taxon>
        <taxon>Cyanophyceae</taxon>
        <taxon>Oscillatoriophycideae</taxon>
        <taxon>Oscillatoriales</taxon>
        <taxon>Microcoleaceae</taxon>
        <taxon>Planktothrix</taxon>
    </lineage>
</organism>
<comment type="caution">
    <text evidence="3">The sequence shown here is derived from an EMBL/GenBank/DDBJ whole genome shotgun (WGS) entry which is preliminary data.</text>
</comment>
<reference evidence="3" key="1">
    <citation type="submission" date="2019-10" db="EMBL/GenBank/DDBJ databases">
        <authorList>
            <consortium name="Genoscope - CEA"/>
            <person name="William W."/>
        </authorList>
    </citation>
    <scope>NUCLEOTIDE SEQUENCE [LARGE SCALE GENOMIC DNA]</scope>
    <source>
        <strain evidence="3">BBR_PRJEB10992</strain>
    </source>
</reference>
<feature type="domain" description="Ice-binding protein C-terminal" evidence="2">
    <location>
        <begin position="202"/>
        <end position="224"/>
    </location>
</feature>
<evidence type="ECO:0000313" key="4">
    <source>
        <dbReference type="Proteomes" id="UP000184550"/>
    </source>
</evidence>
<accession>A0A7Z9BLQ7</accession>
<protein>
    <recommendedName>
        <fullName evidence="2">Ice-binding protein C-terminal domain-containing protein</fullName>
    </recommendedName>
</protein>
<dbReference type="AlphaFoldDB" id="A0A7Z9BLQ7"/>
<dbReference type="RefSeq" id="WP_083620822.1">
    <property type="nucleotide sequence ID" value="NZ_LR734865.1"/>
</dbReference>
<evidence type="ECO:0000313" key="3">
    <source>
        <dbReference type="EMBL" id="VXD17000.1"/>
    </source>
</evidence>
<dbReference type="OrthoDB" id="495445at2"/>